<dbReference type="InterPro" id="IPR000073">
    <property type="entry name" value="AB_hydrolase_1"/>
</dbReference>
<comment type="similarity">
    <text evidence="1">Belongs to the AB hydrolase superfamily. MetX family.</text>
</comment>
<dbReference type="PANTHER" id="PTHR32268:SF15">
    <property type="entry name" value="HOMOSERINE ACETYLTRANSFERASE FAMILY PROTEIN (AFU_ORTHOLOGUE AFUA_1G15350)"/>
    <property type="match status" value="1"/>
</dbReference>
<accession>A0A0A1T3S1</accession>
<reference evidence="3 4" key="1">
    <citation type="journal article" date="2015" name="Genome Announc.">
        <title>Draft Genome Sequence and Gene Annotation of the Entomopathogenic Fungus Verticillium hemipterigenum.</title>
        <authorList>
            <person name="Horn F."/>
            <person name="Habel A."/>
            <person name="Scharf D.H."/>
            <person name="Dworschak J."/>
            <person name="Brakhage A.A."/>
            <person name="Guthke R."/>
            <person name="Hertweck C."/>
            <person name="Linde J."/>
        </authorList>
    </citation>
    <scope>NUCLEOTIDE SEQUENCE [LARGE SCALE GENOMIC DNA]</scope>
</reference>
<name>A0A0A1T3S1_9HYPO</name>
<evidence type="ECO:0000256" key="1">
    <source>
        <dbReference type="ARBA" id="ARBA00006886"/>
    </source>
</evidence>
<dbReference type="AlphaFoldDB" id="A0A0A1T3S1"/>
<proteinExistence type="inferred from homology"/>
<dbReference type="EMBL" id="CDHN01000001">
    <property type="protein sequence ID" value="CEJ80715.1"/>
    <property type="molecule type" value="Genomic_DNA"/>
</dbReference>
<dbReference type="STRING" id="1531966.A0A0A1T3S1"/>
<evidence type="ECO:0000313" key="3">
    <source>
        <dbReference type="EMBL" id="CEJ80715.1"/>
    </source>
</evidence>
<evidence type="ECO:0000313" key="4">
    <source>
        <dbReference type="Proteomes" id="UP000039046"/>
    </source>
</evidence>
<dbReference type="SUPFAM" id="SSF53474">
    <property type="entry name" value="alpha/beta-Hydrolases"/>
    <property type="match status" value="1"/>
</dbReference>
<keyword evidence="4" id="KW-1185">Reference proteome</keyword>
<dbReference type="PANTHER" id="PTHR32268">
    <property type="entry name" value="HOMOSERINE O-ACETYLTRANSFERASE"/>
    <property type="match status" value="1"/>
</dbReference>
<sequence length="330" mass="36726">MEQAQDIHKFEIANFEFQNGTVLPSVQLSYLDINADQAKTALVVTCFRGRLHTTLNFARGALRNHRIIVVALFGNSESSSPSNTAGFPASLDYRDCVRAQHALLTSHLGINTIDIAVGFSMGGQCVYHWLCMYPDMVGKASIICSSARTSKHNFQFLEGPKFALTESIDYAKDQTSSKTVRGLRAFGKAYSAWLTSPEWFDQELYKTQGYTSLEAWDEVVAGTNYAGWHPEDLLVKLGMWQKSDITIHGTVQNSSLETVLGDIKAPVLLMPCQTDQYFRWEASEREAAQMKHAVLKVIPSVWGHLAGAGVDSEDRNWLDSTLSEFLSENV</sequence>
<gene>
    <name evidence="3" type="ORF">VHEMI00884</name>
</gene>
<dbReference type="Pfam" id="PF00561">
    <property type="entry name" value="Abhydrolase_1"/>
    <property type="match status" value="1"/>
</dbReference>
<dbReference type="HOGENOM" id="CLU_028760_2_0_1"/>
<dbReference type="InterPro" id="IPR029058">
    <property type="entry name" value="AB_hydrolase_fold"/>
</dbReference>
<dbReference type="Gene3D" id="3.40.50.1820">
    <property type="entry name" value="alpha/beta hydrolase"/>
    <property type="match status" value="1"/>
</dbReference>
<evidence type="ECO:0000259" key="2">
    <source>
        <dbReference type="Pfam" id="PF00561"/>
    </source>
</evidence>
<dbReference type="OrthoDB" id="9972683at2759"/>
<protein>
    <recommendedName>
        <fullName evidence="2">AB hydrolase-1 domain-containing protein</fullName>
    </recommendedName>
</protein>
<organism evidence="3 4">
    <name type="scientific">[Torrubiella] hemipterigena</name>
    <dbReference type="NCBI Taxonomy" id="1531966"/>
    <lineage>
        <taxon>Eukaryota</taxon>
        <taxon>Fungi</taxon>
        <taxon>Dikarya</taxon>
        <taxon>Ascomycota</taxon>
        <taxon>Pezizomycotina</taxon>
        <taxon>Sordariomycetes</taxon>
        <taxon>Hypocreomycetidae</taxon>
        <taxon>Hypocreales</taxon>
        <taxon>Clavicipitaceae</taxon>
        <taxon>Clavicipitaceae incertae sedis</taxon>
        <taxon>'Torrubiella' clade</taxon>
    </lineage>
</organism>
<dbReference type="GO" id="GO:0016747">
    <property type="term" value="F:acyltransferase activity, transferring groups other than amino-acyl groups"/>
    <property type="evidence" value="ECO:0007669"/>
    <property type="project" value="InterPro"/>
</dbReference>
<dbReference type="Proteomes" id="UP000039046">
    <property type="component" value="Unassembled WGS sequence"/>
</dbReference>
<feature type="domain" description="AB hydrolase-1" evidence="2">
    <location>
        <begin position="59"/>
        <end position="305"/>
    </location>
</feature>
<dbReference type="InterPro" id="IPR008220">
    <property type="entry name" value="HAT_MetX-like"/>
</dbReference>